<protein>
    <submittedName>
        <fullName evidence="1">Uncharacterized protein</fullName>
    </submittedName>
</protein>
<proteinExistence type="predicted"/>
<accession>A0A0D9X0M0</accession>
<dbReference type="Gramene" id="LPERR07G16850.1">
    <property type="protein sequence ID" value="LPERR07G16850.1"/>
    <property type="gene ID" value="LPERR07G16850"/>
</dbReference>
<evidence type="ECO:0000313" key="1">
    <source>
        <dbReference type="EnsemblPlants" id="LPERR07G16850.1"/>
    </source>
</evidence>
<dbReference type="HOGENOM" id="CLU_160259_0_0_1"/>
<name>A0A0D9X0M0_9ORYZ</name>
<dbReference type="EnsemblPlants" id="LPERR07G16850.1">
    <property type="protein sequence ID" value="LPERR07G16850.1"/>
    <property type="gene ID" value="LPERR07G16850"/>
</dbReference>
<reference evidence="1 2" key="1">
    <citation type="submission" date="2012-08" db="EMBL/GenBank/DDBJ databases">
        <title>Oryza genome evolution.</title>
        <authorList>
            <person name="Wing R.A."/>
        </authorList>
    </citation>
    <scope>NUCLEOTIDE SEQUENCE</scope>
</reference>
<keyword evidence="2" id="KW-1185">Reference proteome</keyword>
<dbReference type="Proteomes" id="UP000032180">
    <property type="component" value="Chromosome 7"/>
</dbReference>
<organism evidence="1 2">
    <name type="scientific">Leersia perrieri</name>
    <dbReference type="NCBI Taxonomy" id="77586"/>
    <lineage>
        <taxon>Eukaryota</taxon>
        <taxon>Viridiplantae</taxon>
        <taxon>Streptophyta</taxon>
        <taxon>Embryophyta</taxon>
        <taxon>Tracheophyta</taxon>
        <taxon>Spermatophyta</taxon>
        <taxon>Magnoliopsida</taxon>
        <taxon>Liliopsida</taxon>
        <taxon>Poales</taxon>
        <taxon>Poaceae</taxon>
        <taxon>BOP clade</taxon>
        <taxon>Oryzoideae</taxon>
        <taxon>Oryzeae</taxon>
        <taxon>Oryzinae</taxon>
        <taxon>Leersia</taxon>
    </lineage>
</organism>
<evidence type="ECO:0000313" key="2">
    <source>
        <dbReference type="Proteomes" id="UP000032180"/>
    </source>
</evidence>
<dbReference type="eggNOG" id="ENOG502R5SA">
    <property type="taxonomic scope" value="Eukaryota"/>
</dbReference>
<reference evidence="2" key="2">
    <citation type="submission" date="2013-12" db="EMBL/GenBank/DDBJ databases">
        <authorList>
            <person name="Yu Y."/>
            <person name="Lee S."/>
            <person name="de Baynast K."/>
            <person name="Wissotski M."/>
            <person name="Liu L."/>
            <person name="Talag J."/>
            <person name="Goicoechea J."/>
            <person name="Angelova A."/>
            <person name="Jetty R."/>
            <person name="Kudrna D."/>
            <person name="Golser W."/>
            <person name="Rivera L."/>
            <person name="Zhang J."/>
            <person name="Wing R."/>
        </authorList>
    </citation>
    <scope>NUCLEOTIDE SEQUENCE</scope>
</reference>
<sequence>MARDSPLMPGSVLPKSKIRRRRSRWEDWRANWFYTAVGDHSRLGLLTGPPVAQENWIERPRIGREFDRVMELLDHLRRAGLSSHAVFRDFMSQRISPMQARERPA</sequence>
<reference evidence="1" key="3">
    <citation type="submission" date="2015-04" db="UniProtKB">
        <authorList>
            <consortium name="EnsemblPlants"/>
        </authorList>
    </citation>
    <scope>IDENTIFICATION</scope>
</reference>
<dbReference type="AlphaFoldDB" id="A0A0D9X0M0"/>